<dbReference type="PROSITE" id="PS50011">
    <property type="entry name" value="PROTEIN_KINASE_DOM"/>
    <property type="match status" value="1"/>
</dbReference>
<dbReference type="RefSeq" id="WP_387343285.1">
    <property type="nucleotide sequence ID" value="NZ_JBIAXI010000011.1"/>
</dbReference>
<dbReference type="Pfam" id="PF00069">
    <property type="entry name" value="Pkinase"/>
    <property type="match status" value="1"/>
</dbReference>
<evidence type="ECO:0000256" key="9">
    <source>
        <dbReference type="SAM" id="Phobius"/>
    </source>
</evidence>
<evidence type="ECO:0000256" key="8">
    <source>
        <dbReference type="SAM" id="MobiDB-lite"/>
    </source>
</evidence>
<keyword evidence="12" id="KW-1185">Reference proteome</keyword>
<dbReference type="Proteomes" id="UP001602119">
    <property type="component" value="Unassembled WGS sequence"/>
</dbReference>
<feature type="domain" description="Protein kinase" evidence="10">
    <location>
        <begin position="13"/>
        <end position="268"/>
    </location>
</feature>
<dbReference type="PROSITE" id="PS00108">
    <property type="entry name" value="PROTEIN_KINASE_ST"/>
    <property type="match status" value="1"/>
</dbReference>
<evidence type="ECO:0000256" key="1">
    <source>
        <dbReference type="ARBA" id="ARBA00012513"/>
    </source>
</evidence>
<evidence type="ECO:0000256" key="2">
    <source>
        <dbReference type="ARBA" id="ARBA00022527"/>
    </source>
</evidence>
<organism evidence="11 12">
    <name type="scientific">Microtetraspora fusca</name>
    <dbReference type="NCBI Taxonomy" id="1997"/>
    <lineage>
        <taxon>Bacteria</taxon>
        <taxon>Bacillati</taxon>
        <taxon>Actinomycetota</taxon>
        <taxon>Actinomycetes</taxon>
        <taxon>Streptosporangiales</taxon>
        <taxon>Streptosporangiaceae</taxon>
        <taxon>Microtetraspora</taxon>
    </lineage>
</organism>
<gene>
    <name evidence="11" type="ORF">ACFY05_19630</name>
</gene>
<feature type="transmembrane region" description="Helical" evidence="9">
    <location>
        <begin position="451"/>
        <end position="476"/>
    </location>
</feature>
<keyword evidence="9" id="KW-0812">Transmembrane</keyword>
<dbReference type="GO" id="GO:0004674">
    <property type="term" value="F:protein serine/threonine kinase activity"/>
    <property type="evidence" value="ECO:0007669"/>
    <property type="project" value="UniProtKB-EC"/>
</dbReference>
<keyword evidence="9" id="KW-0472">Membrane</keyword>
<feature type="compositionally biased region" description="Gly residues" evidence="8">
    <location>
        <begin position="368"/>
        <end position="384"/>
    </location>
</feature>
<evidence type="ECO:0000313" key="11">
    <source>
        <dbReference type="EMBL" id="MFF4775068.1"/>
    </source>
</evidence>
<feature type="region of interest" description="Disordered" evidence="8">
    <location>
        <begin position="480"/>
        <end position="502"/>
    </location>
</feature>
<dbReference type="Gene3D" id="1.10.510.10">
    <property type="entry name" value="Transferase(Phosphotransferase) domain 1"/>
    <property type="match status" value="1"/>
</dbReference>
<dbReference type="PANTHER" id="PTHR43289">
    <property type="entry name" value="MITOGEN-ACTIVATED PROTEIN KINASE KINASE KINASE 20-RELATED"/>
    <property type="match status" value="1"/>
</dbReference>
<sequence>MTTANPPVIVGRYRLIRPLGQGGMGTVWEGHDTVLDRPIAVKEVILPIGVGDEQRAELIERATREARTAARLNHRGIIAIYDAVQHDGRPWIVMELVPSRSLDDIVTEDGPLPAVRVAEIGREVLSALTCAHAAGVIHRDVKPANILVGRDGRIVLTDFGIATFEEDTSLTRTGMVTGSPSFIAPERVTGAQAGPASDLWSLGATLYALLTGRSPFHRDSGMAVLAALISNEQADLGQVPPEIRPALAGLLVKDPAYRVGAGEADRMLAAVAGPMPGGPTPGPGPGGAMPGGFGPYGGVPGDRVSGPSVPGLPMPGGPVRGGMPGDRVSGPSAPGLPVPGGAMPGGHAARGVLPGDRLSGRSMPGLAVPGGPGPGGFAPNGGVPGDRVSGPSVPGLPMPGGPPGRTPPGGSMPGAGRDGAWPAGAHPQHTSHPMARPTQPVSQARTSGWGLGHWALLAAAVAVVLAVVTTVAWNLLDSATADGTVGNGNSSASTSARPLPLQPFSSDKGWSVRVPKSWKNDHSDYGVQWWSDPKGRAVLTIQVDDSDADPMAYLRKEEQNVKADSGSKYRRIEMRKISLPAGQAAELDFTAFTPSSSLDGLELKGGYRQVIRVISTGSSSCYLSWQVRVKDWDTFKPTMQSVFKSFIAPA</sequence>
<dbReference type="PANTHER" id="PTHR43289:SF6">
    <property type="entry name" value="SERINE_THREONINE-PROTEIN KINASE NEKL-3"/>
    <property type="match status" value="1"/>
</dbReference>
<evidence type="ECO:0000256" key="3">
    <source>
        <dbReference type="ARBA" id="ARBA00022679"/>
    </source>
</evidence>
<reference evidence="11 12" key="1">
    <citation type="submission" date="2024-10" db="EMBL/GenBank/DDBJ databases">
        <title>The Natural Products Discovery Center: Release of the First 8490 Sequenced Strains for Exploring Actinobacteria Biosynthetic Diversity.</title>
        <authorList>
            <person name="Kalkreuter E."/>
            <person name="Kautsar S.A."/>
            <person name="Yang D."/>
            <person name="Bader C.D."/>
            <person name="Teijaro C.N."/>
            <person name="Fluegel L."/>
            <person name="Davis C.M."/>
            <person name="Simpson J.R."/>
            <person name="Lauterbach L."/>
            <person name="Steele A.D."/>
            <person name="Gui C."/>
            <person name="Meng S."/>
            <person name="Li G."/>
            <person name="Viehrig K."/>
            <person name="Ye F."/>
            <person name="Su P."/>
            <person name="Kiefer A.F."/>
            <person name="Nichols A."/>
            <person name="Cepeda A.J."/>
            <person name="Yan W."/>
            <person name="Fan B."/>
            <person name="Jiang Y."/>
            <person name="Adhikari A."/>
            <person name="Zheng C.-J."/>
            <person name="Schuster L."/>
            <person name="Cowan T.M."/>
            <person name="Smanski M.J."/>
            <person name="Chevrette M.G."/>
            <person name="De Carvalho L.P.S."/>
            <person name="Shen B."/>
        </authorList>
    </citation>
    <scope>NUCLEOTIDE SEQUENCE [LARGE SCALE GENOMIC DNA]</scope>
    <source>
        <strain evidence="11 12">NPDC001281</strain>
    </source>
</reference>
<name>A0ABW6V6X7_MICFU</name>
<dbReference type="InterPro" id="IPR017441">
    <property type="entry name" value="Protein_kinase_ATP_BS"/>
</dbReference>
<evidence type="ECO:0000256" key="7">
    <source>
        <dbReference type="PROSITE-ProRule" id="PRU10141"/>
    </source>
</evidence>
<dbReference type="EMBL" id="JBIAXI010000011">
    <property type="protein sequence ID" value="MFF4775068.1"/>
    <property type="molecule type" value="Genomic_DNA"/>
</dbReference>
<dbReference type="EC" id="2.7.11.1" evidence="1"/>
<evidence type="ECO:0000256" key="4">
    <source>
        <dbReference type="ARBA" id="ARBA00022741"/>
    </source>
</evidence>
<feature type="binding site" evidence="7">
    <location>
        <position position="42"/>
    </location>
    <ligand>
        <name>ATP</name>
        <dbReference type="ChEBI" id="CHEBI:30616"/>
    </ligand>
</feature>
<keyword evidence="2" id="KW-0723">Serine/threonine-protein kinase</keyword>
<evidence type="ECO:0000256" key="5">
    <source>
        <dbReference type="ARBA" id="ARBA00022777"/>
    </source>
</evidence>
<keyword evidence="5 11" id="KW-0418">Kinase</keyword>
<comment type="caution">
    <text evidence="11">The sequence shown here is derived from an EMBL/GenBank/DDBJ whole genome shotgun (WGS) entry which is preliminary data.</text>
</comment>
<keyword evidence="9" id="KW-1133">Transmembrane helix</keyword>
<dbReference type="InterPro" id="IPR011009">
    <property type="entry name" value="Kinase-like_dom_sf"/>
</dbReference>
<dbReference type="CDD" id="cd14014">
    <property type="entry name" value="STKc_PknB_like"/>
    <property type="match status" value="1"/>
</dbReference>
<dbReference type="InterPro" id="IPR008271">
    <property type="entry name" value="Ser/Thr_kinase_AS"/>
</dbReference>
<feature type="compositionally biased region" description="Pro residues" evidence="8">
    <location>
        <begin position="394"/>
        <end position="406"/>
    </location>
</feature>
<proteinExistence type="predicted"/>
<accession>A0ABW6V6X7</accession>
<feature type="region of interest" description="Disordered" evidence="8">
    <location>
        <begin position="360"/>
        <end position="445"/>
    </location>
</feature>
<keyword evidence="6 7" id="KW-0067">ATP-binding</keyword>
<feature type="compositionally biased region" description="Gly residues" evidence="8">
    <location>
        <begin position="285"/>
        <end position="300"/>
    </location>
</feature>
<evidence type="ECO:0000313" key="12">
    <source>
        <dbReference type="Proteomes" id="UP001602119"/>
    </source>
</evidence>
<dbReference type="InterPro" id="IPR000719">
    <property type="entry name" value="Prot_kinase_dom"/>
</dbReference>
<evidence type="ECO:0000256" key="6">
    <source>
        <dbReference type="ARBA" id="ARBA00022840"/>
    </source>
</evidence>
<keyword evidence="4 7" id="KW-0547">Nucleotide-binding</keyword>
<evidence type="ECO:0000259" key="10">
    <source>
        <dbReference type="PROSITE" id="PS50011"/>
    </source>
</evidence>
<keyword evidence="3 11" id="KW-0808">Transferase</keyword>
<dbReference type="Gene3D" id="3.30.200.20">
    <property type="entry name" value="Phosphorylase Kinase, domain 1"/>
    <property type="match status" value="1"/>
</dbReference>
<dbReference type="SMART" id="SM00220">
    <property type="entry name" value="S_TKc"/>
    <property type="match status" value="1"/>
</dbReference>
<feature type="compositionally biased region" description="Polar residues" evidence="8">
    <location>
        <begin position="487"/>
        <end position="496"/>
    </location>
</feature>
<dbReference type="PROSITE" id="PS00107">
    <property type="entry name" value="PROTEIN_KINASE_ATP"/>
    <property type="match status" value="1"/>
</dbReference>
<feature type="region of interest" description="Disordered" evidence="8">
    <location>
        <begin position="277"/>
        <end position="337"/>
    </location>
</feature>
<dbReference type="SUPFAM" id="SSF56112">
    <property type="entry name" value="Protein kinase-like (PK-like)"/>
    <property type="match status" value="1"/>
</dbReference>
<protein>
    <recommendedName>
        <fullName evidence="1">non-specific serine/threonine protein kinase</fullName>
        <ecNumber evidence="1">2.7.11.1</ecNumber>
    </recommendedName>
</protein>